<comment type="domain">
    <text evidence="12">The histidine box domains are involved in binding the catalytic metal ions.</text>
</comment>
<dbReference type="InterPro" id="IPR015876">
    <property type="entry name" value="Acyl-CoA_DS"/>
</dbReference>
<evidence type="ECO:0000256" key="8">
    <source>
        <dbReference type="ARBA" id="ARBA00023004"/>
    </source>
</evidence>
<evidence type="ECO:0000256" key="13">
    <source>
        <dbReference type="SAM" id="Phobius"/>
    </source>
</evidence>
<dbReference type="OrthoDB" id="10260134at2759"/>
<keyword evidence="4 12" id="KW-0812">Transmembrane</keyword>
<evidence type="ECO:0000256" key="9">
    <source>
        <dbReference type="ARBA" id="ARBA00023098"/>
    </source>
</evidence>
<dbReference type="Pfam" id="PF00487">
    <property type="entry name" value="FA_desaturase"/>
    <property type="match status" value="1"/>
</dbReference>
<keyword evidence="8" id="KW-0408">Iron</keyword>
<dbReference type="GO" id="GO:0005789">
    <property type="term" value="C:endoplasmic reticulum membrane"/>
    <property type="evidence" value="ECO:0007669"/>
    <property type="project" value="TreeGrafter"/>
</dbReference>
<evidence type="ECO:0000256" key="10">
    <source>
        <dbReference type="ARBA" id="ARBA00023136"/>
    </source>
</evidence>
<dbReference type="GO" id="GO:0005506">
    <property type="term" value="F:iron ion binding"/>
    <property type="evidence" value="ECO:0007669"/>
    <property type="project" value="TreeGrafter"/>
</dbReference>
<keyword evidence="6 13" id="KW-1133">Transmembrane helix</keyword>
<comment type="cofactor">
    <cofactor evidence="12">
        <name>Fe(2+)</name>
        <dbReference type="ChEBI" id="CHEBI:29033"/>
    </cofactor>
</comment>
<gene>
    <name evidence="15" type="ORF">EAI_10965</name>
</gene>
<keyword evidence="11 12" id="KW-0275">Fatty acid biosynthesis</keyword>
<evidence type="ECO:0000256" key="4">
    <source>
        <dbReference type="ARBA" id="ARBA00022692"/>
    </source>
</evidence>
<dbReference type="CDD" id="cd03505">
    <property type="entry name" value="Delta9-FADS-like"/>
    <property type="match status" value="1"/>
</dbReference>
<feature type="transmembrane region" description="Helical" evidence="13">
    <location>
        <begin position="178"/>
        <end position="196"/>
    </location>
</feature>
<keyword evidence="16" id="KW-1185">Reference proteome</keyword>
<evidence type="ECO:0000256" key="11">
    <source>
        <dbReference type="ARBA" id="ARBA00023160"/>
    </source>
</evidence>
<evidence type="ECO:0000313" key="15">
    <source>
        <dbReference type="EMBL" id="EFN88658.1"/>
    </source>
</evidence>
<dbReference type="PhylomeDB" id="E2B6S4"/>
<name>E2B6S4_HARSA</name>
<dbReference type="KEGG" id="hst:105191580"/>
<accession>E2B6S4</accession>
<keyword evidence="3 12" id="KW-0444">Lipid biosynthesis</keyword>
<dbReference type="EMBL" id="GL446000">
    <property type="protein sequence ID" value="EFN88658.1"/>
    <property type="molecule type" value="Genomic_DNA"/>
</dbReference>
<proteinExistence type="inferred from homology"/>
<keyword evidence="7 12" id="KW-0560">Oxidoreductase</keyword>
<evidence type="ECO:0000256" key="3">
    <source>
        <dbReference type="ARBA" id="ARBA00022516"/>
    </source>
</evidence>
<evidence type="ECO:0000256" key="1">
    <source>
        <dbReference type="ARBA" id="ARBA00004141"/>
    </source>
</evidence>
<dbReference type="PANTHER" id="PTHR11351:SF31">
    <property type="entry name" value="DESATURASE 1, ISOFORM A-RELATED"/>
    <property type="match status" value="1"/>
</dbReference>
<evidence type="ECO:0000256" key="6">
    <source>
        <dbReference type="ARBA" id="ARBA00022989"/>
    </source>
</evidence>
<dbReference type="PANTHER" id="PTHR11351">
    <property type="entry name" value="ACYL-COA DESATURASE"/>
    <property type="match status" value="1"/>
</dbReference>
<dbReference type="Proteomes" id="UP000008237">
    <property type="component" value="Unassembled WGS sequence"/>
</dbReference>
<reference evidence="15 16" key="1">
    <citation type="journal article" date="2010" name="Science">
        <title>Genomic comparison of the ants Camponotus floridanus and Harpegnathos saltator.</title>
        <authorList>
            <person name="Bonasio R."/>
            <person name="Zhang G."/>
            <person name="Ye C."/>
            <person name="Mutti N.S."/>
            <person name="Fang X."/>
            <person name="Qin N."/>
            <person name="Donahue G."/>
            <person name="Yang P."/>
            <person name="Li Q."/>
            <person name="Li C."/>
            <person name="Zhang P."/>
            <person name="Huang Z."/>
            <person name="Berger S.L."/>
            <person name="Reinberg D."/>
            <person name="Wang J."/>
            <person name="Liebig J."/>
        </authorList>
    </citation>
    <scope>NUCLEOTIDE SEQUENCE [LARGE SCALE GENOMIC DNA]</scope>
    <source>
        <strain evidence="15 16">R22 G/1</strain>
    </source>
</reference>
<feature type="transmembrane region" description="Helical" evidence="13">
    <location>
        <begin position="275"/>
        <end position="293"/>
    </location>
</feature>
<comment type="similarity">
    <text evidence="2 12">Belongs to the fatty acid desaturase type 1 family.</text>
</comment>
<dbReference type="OMA" id="WAHKSYN"/>
<protein>
    <submittedName>
        <fullName evidence="15">Acyl-CoA Delta(11) desaturase</fullName>
    </submittedName>
</protein>
<evidence type="ECO:0000256" key="7">
    <source>
        <dbReference type="ARBA" id="ARBA00023002"/>
    </source>
</evidence>
<feature type="transmembrane region" description="Helical" evidence="13">
    <location>
        <begin position="32"/>
        <end position="52"/>
    </location>
</feature>
<comment type="subcellular location">
    <subcellularLocation>
        <location evidence="1">Membrane</location>
        <topology evidence="1">Multi-pass membrane protein</topology>
    </subcellularLocation>
</comment>
<sequence>MGLDKSASNGLSTEKLEKPRNDYKWKIVWENLLSFIYIHLAGLYGMYLMLFLHVKYLTILWYAVCTLFIMIGITAGAHRLWSHRSYKAKWPMRLILMLLQSAAYQNTIYRWARDHRVHHKYTDTDADPHNANRGLFFSHIGWLLIRKHPEVKAKGEMIDCTDLAQDPFVAFQRKWYKWLMPTFGFILPTLIPYWFWNETLSCAWHISFARYCTNLNSTWMVNSFAHSYVWGTRPYDKSMRPADNFSLAMLTFGEGWHNYHHVFPWDYRSGGLGKGINITSMFIHFFAFFGLAYDMKITSPEVIKQRAVRCGDGSF</sequence>
<evidence type="ECO:0000256" key="2">
    <source>
        <dbReference type="ARBA" id="ARBA00009295"/>
    </source>
</evidence>
<dbReference type="PRINTS" id="PR00075">
    <property type="entry name" value="FACDDSATRASE"/>
</dbReference>
<evidence type="ECO:0000256" key="5">
    <source>
        <dbReference type="ARBA" id="ARBA00022832"/>
    </source>
</evidence>
<feature type="transmembrane region" description="Helical" evidence="13">
    <location>
        <begin position="59"/>
        <end position="78"/>
    </location>
</feature>
<dbReference type="InterPro" id="IPR005804">
    <property type="entry name" value="FA_desaturase_dom"/>
</dbReference>
<evidence type="ECO:0000256" key="12">
    <source>
        <dbReference type="RuleBase" id="RU000581"/>
    </source>
</evidence>
<dbReference type="GO" id="GO:0006636">
    <property type="term" value="P:unsaturated fatty acid biosynthetic process"/>
    <property type="evidence" value="ECO:0007669"/>
    <property type="project" value="TreeGrafter"/>
</dbReference>
<dbReference type="InParanoid" id="E2B6S4"/>
<feature type="domain" description="Fatty acid desaturase" evidence="14">
    <location>
        <begin position="61"/>
        <end position="264"/>
    </location>
</feature>
<keyword evidence="9" id="KW-0443">Lipid metabolism</keyword>
<evidence type="ECO:0000259" key="14">
    <source>
        <dbReference type="Pfam" id="PF00487"/>
    </source>
</evidence>
<keyword evidence="10 13" id="KW-0472">Membrane</keyword>
<dbReference type="GO" id="GO:0004768">
    <property type="term" value="F:stearoyl-CoA 9-desaturase activity"/>
    <property type="evidence" value="ECO:0007669"/>
    <property type="project" value="TreeGrafter"/>
</dbReference>
<evidence type="ECO:0000313" key="16">
    <source>
        <dbReference type="Proteomes" id="UP000008237"/>
    </source>
</evidence>
<organism evidence="16">
    <name type="scientific">Harpegnathos saltator</name>
    <name type="common">Jerdon's jumping ant</name>
    <dbReference type="NCBI Taxonomy" id="610380"/>
    <lineage>
        <taxon>Eukaryota</taxon>
        <taxon>Metazoa</taxon>
        <taxon>Ecdysozoa</taxon>
        <taxon>Arthropoda</taxon>
        <taxon>Hexapoda</taxon>
        <taxon>Insecta</taxon>
        <taxon>Pterygota</taxon>
        <taxon>Neoptera</taxon>
        <taxon>Endopterygota</taxon>
        <taxon>Hymenoptera</taxon>
        <taxon>Apocrita</taxon>
        <taxon>Aculeata</taxon>
        <taxon>Formicoidea</taxon>
        <taxon>Formicidae</taxon>
        <taxon>Ponerinae</taxon>
        <taxon>Ponerini</taxon>
        <taxon>Harpegnathos</taxon>
    </lineage>
</organism>
<keyword evidence="5" id="KW-0276">Fatty acid metabolism</keyword>
<dbReference type="AlphaFoldDB" id="E2B6S4"/>